<protein>
    <recommendedName>
        <fullName evidence="16">Inositol-3-phosphate synthase</fullName>
        <ecNumber evidence="7">5.5.1.4</ecNumber>
    </recommendedName>
</protein>
<keyword evidence="14" id="KW-0413">Isomerase</keyword>
<dbReference type="InterPro" id="IPR013021">
    <property type="entry name" value="Myo-inos-1-P_Synthase_GAPDH"/>
</dbReference>
<evidence type="ECO:0000256" key="14">
    <source>
        <dbReference type="ARBA" id="ARBA00023235"/>
    </source>
</evidence>
<dbReference type="EMBL" id="VFQX01000043">
    <property type="protein sequence ID" value="KAF0975812.1"/>
    <property type="molecule type" value="Genomic_DNA"/>
</dbReference>
<evidence type="ECO:0000256" key="9">
    <source>
        <dbReference type="ARBA" id="ARBA00022516"/>
    </source>
</evidence>
<dbReference type="PANTHER" id="PTHR11510">
    <property type="entry name" value="MYO-INOSITOL-1 PHOSPHATE SYNTHASE"/>
    <property type="match status" value="1"/>
</dbReference>
<keyword evidence="11" id="KW-0520">NAD</keyword>
<evidence type="ECO:0000256" key="12">
    <source>
        <dbReference type="ARBA" id="ARBA00023098"/>
    </source>
</evidence>
<evidence type="ECO:0000256" key="10">
    <source>
        <dbReference type="ARBA" id="ARBA00022550"/>
    </source>
</evidence>
<evidence type="ECO:0000256" key="7">
    <source>
        <dbReference type="ARBA" id="ARBA00012125"/>
    </source>
</evidence>
<evidence type="ECO:0000256" key="2">
    <source>
        <dbReference type="ARBA" id="ARBA00001911"/>
    </source>
</evidence>
<keyword evidence="15" id="KW-1208">Phospholipid metabolism</keyword>
<comment type="subunit">
    <text evidence="6">Homotetramer.</text>
</comment>
<dbReference type="FunFam" id="3.40.50.720:FF:000069">
    <property type="entry name" value="Inositol-3-phosphate synthase 1"/>
    <property type="match status" value="1"/>
</dbReference>
<comment type="caution">
    <text evidence="18">The sequence shown here is derived from an EMBL/GenBank/DDBJ whole genome shotgun (WGS) entry which is preliminary data.</text>
</comment>
<evidence type="ECO:0000256" key="8">
    <source>
        <dbReference type="ARBA" id="ARBA00022490"/>
    </source>
</evidence>
<comment type="similarity">
    <text evidence="5">Belongs to the myo-inositol 1-phosphate synthase family.</text>
</comment>
<dbReference type="InterPro" id="IPR002587">
    <property type="entry name" value="Myo-inos-1-P_Synthase"/>
</dbReference>
<evidence type="ECO:0000256" key="6">
    <source>
        <dbReference type="ARBA" id="ARBA00011881"/>
    </source>
</evidence>
<dbReference type="VEuPathDB" id="AmoebaDB:NfTy_051920"/>
<reference evidence="18 19" key="1">
    <citation type="journal article" date="2019" name="Sci. Rep.">
        <title>Nanopore sequencing improves the draft genome of the human pathogenic amoeba Naegleria fowleri.</title>
        <authorList>
            <person name="Liechti N."/>
            <person name="Schurch N."/>
            <person name="Bruggmann R."/>
            <person name="Wittwer M."/>
        </authorList>
    </citation>
    <scope>NUCLEOTIDE SEQUENCE [LARGE SCALE GENOMIC DNA]</scope>
    <source>
        <strain evidence="18 19">ATCC 30894</strain>
    </source>
</reference>
<keyword evidence="10" id="KW-0398">Inositol biosynthesis</keyword>
<evidence type="ECO:0000256" key="16">
    <source>
        <dbReference type="ARBA" id="ARBA00070063"/>
    </source>
</evidence>
<dbReference type="GO" id="GO:0006021">
    <property type="term" value="P:inositol biosynthetic process"/>
    <property type="evidence" value="ECO:0007669"/>
    <property type="project" value="UniProtKB-UniPathway"/>
</dbReference>
<evidence type="ECO:0000256" key="13">
    <source>
        <dbReference type="ARBA" id="ARBA00023209"/>
    </source>
</evidence>
<comment type="subcellular location">
    <subcellularLocation>
        <location evidence="3">Cytoplasm</location>
    </subcellularLocation>
</comment>
<dbReference type="SUPFAM" id="SSF55347">
    <property type="entry name" value="Glyceraldehyde-3-phosphate dehydrogenase-like, C-terminal domain"/>
    <property type="match status" value="1"/>
</dbReference>
<dbReference type="Pfam" id="PF01658">
    <property type="entry name" value="Inos-1-P_synth"/>
    <property type="match status" value="1"/>
</dbReference>
<keyword evidence="9" id="KW-0444">Lipid biosynthesis</keyword>
<proteinExistence type="inferred from homology"/>
<dbReference type="VEuPathDB" id="AmoebaDB:FDP41_005139"/>
<sequence>MPSKKITVKSSNLKETAEYIQSKYIYRYNKTDSRTQEDGSTEIVVEPKTVNLEFKTQKKIGRVGVMLVGWGGNNGSTLTAGILANKKKLQWETKEGIHTANWFGSITQSSTIHLGGQQYCALKDVVPMLNPDELFVDGWDISNLNIYDSCRRAKVLDIEVQKALEEELKQYKPRAAIYDPDFIAANQNDRANNFIAATHKFEQMEQIRSDIRDFKQKNQLDKVIVLWTANTERFCKVSENLNSTAQELMESIKNNESEVSPSTLYCVASILEGCSYLNGSPQNTFVPGVIELAQQHGVFIGGDDFKSGQTKIKSVLADFLVGAGLKLASIASYNHLGNNDGKNLSSPLQFRSKEVSKQSVVDDMVLSNDILYPNKQSDAPDHCIVIKYIPYVGDSKRALDEYISEIFMNGKNTIVIHNTCEDSLLATPLMLDLVVLTELMERVTFKQIDSVEQDFSNVDCKDFRKMDSVMSILSYLFKAPLVNTNAPVINALFKQRAAIDNILRALIAIPPENDMLLEYKLPLSN</sequence>
<comment type="cofactor">
    <cofactor evidence="2">
        <name>NAD(+)</name>
        <dbReference type="ChEBI" id="CHEBI:57540"/>
    </cofactor>
</comment>
<gene>
    <name evidence="18" type="ORF">FDP41_005139</name>
</gene>
<keyword evidence="8" id="KW-0963">Cytoplasm</keyword>
<dbReference type="OMA" id="VYVPMKE"/>
<dbReference type="GO" id="GO:0004512">
    <property type="term" value="F:inositol-3-phosphate synthase activity"/>
    <property type="evidence" value="ECO:0007669"/>
    <property type="project" value="UniProtKB-EC"/>
</dbReference>
<dbReference type="GeneID" id="68112357"/>
<evidence type="ECO:0000256" key="5">
    <source>
        <dbReference type="ARBA" id="ARBA00010813"/>
    </source>
</evidence>
<dbReference type="PIRSF" id="PIRSF015578">
    <property type="entry name" value="Myoinos-ppht_syn"/>
    <property type="match status" value="1"/>
</dbReference>
<comment type="pathway">
    <text evidence="4">Polyol metabolism; myo-inositol biosynthesis; myo-inositol from D-glucose 6-phosphate: step 1/2.</text>
</comment>
<dbReference type="EC" id="5.5.1.4" evidence="7"/>
<dbReference type="OrthoDB" id="2887at2759"/>
<name>A0A6A5BLS6_NAEFO</name>
<keyword evidence="19" id="KW-1185">Reference proteome</keyword>
<organism evidence="18 19">
    <name type="scientific">Naegleria fowleri</name>
    <name type="common">Brain eating amoeba</name>
    <dbReference type="NCBI Taxonomy" id="5763"/>
    <lineage>
        <taxon>Eukaryota</taxon>
        <taxon>Discoba</taxon>
        <taxon>Heterolobosea</taxon>
        <taxon>Tetramitia</taxon>
        <taxon>Eutetramitia</taxon>
        <taxon>Vahlkampfiidae</taxon>
        <taxon>Naegleria</taxon>
    </lineage>
</organism>
<dbReference type="AlphaFoldDB" id="A0A6A5BLS6"/>
<evidence type="ECO:0000256" key="4">
    <source>
        <dbReference type="ARBA" id="ARBA00005117"/>
    </source>
</evidence>
<dbReference type="GO" id="GO:0008654">
    <property type="term" value="P:phospholipid biosynthetic process"/>
    <property type="evidence" value="ECO:0007669"/>
    <property type="project" value="UniProtKB-KW"/>
</dbReference>
<evidence type="ECO:0000313" key="19">
    <source>
        <dbReference type="Proteomes" id="UP000444721"/>
    </source>
</evidence>
<evidence type="ECO:0000256" key="15">
    <source>
        <dbReference type="ARBA" id="ARBA00023264"/>
    </source>
</evidence>
<keyword evidence="12" id="KW-0443">Lipid metabolism</keyword>
<evidence type="ECO:0000256" key="3">
    <source>
        <dbReference type="ARBA" id="ARBA00004496"/>
    </source>
</evidence>
<feature type="domain" description="Myo-inositol-1-phosphate synthase GAPDH-like" evidence="17">
    <location>
        <begin position="308"/>
        <end position="423"/>
    </location>
</feature>
<evidence type="ECO:0000256" key="11">
    <source>
        <dbReference type="ARBA" id="ARBA00023027"/>
    </source>
</evidence>
<keyword evidence="13" id="KW-0594">Phospholipid biosynthesis</keyword>
<dbReference type="SUPFAM" id="SSF51735">
    <property type="entry name" value="NAD(P)-binding Rossmann-fold domains"/>
    <property type="match status" value="1"/>
</dbReference>
<dbReference type="UniPathway" id="UPA00823">
    <property type="reaction ID" value="UER00787"/>
</dbReference>
<evidence type="ECO:0000259" key="17">
    <source>
        <dbReference type="Pfam" id="PF01658"/>
    </source>
</evidence>
<dbReference type="GO" id="GO:0005737">
    <property type="term" value="C:cytoplasm"/>
    <property type="evidence" value="ECO:0007669"/>
    <property type="project" value="UniProtKB-SubCell"/>
</dbReference>
<evidence type="ECO:0000256" key="1">
    <source>
        <dbReference type="ARBA" id="ARBA00000113"/>
    </source>
</evidence>
<dbReference type="InterPro" id="IPR036291">
    <property type="entry name" value="NAD(P)-bd_dom_sf"/>
</dbReference>
<dbReference type="VEuPathDB" id="AmoebaDB:NF0059310"/>
<dbReference type="FunFam" id="3.40.50.720:FF:000334">
    <property type="entry name" value="Inositol-3-phosphate synthase"/>
    <property type="match status" value="1"/>
</dbReference>
<evidence type="ECO:0000313" key="18">
    <source>
        <dbReference type="EMBL" id="KAF0975812.1"/>
    </source>
</evidence>
<dbReference type="Gene3D" id="3.40.50.720">
    <property type="entry name" value="NAD(P)-binding Rossmann-like Domain"/>
    <property type="match status" value="2"/>
</dbReference>
<dbReference type="RefSeq" id="XP_044560525.1">
    <property type="nucleotide sequence ID" value="XM_044708631.1"/>
</dbReference>
<accession>A0A6A5BLS6</accession>
<dbReference type="Proteomes" id="UP000444721">
    <property type="component" value="Unassembled WGS sequence"/>
</dbReference>
<comment type="catalytic activity">
    <reaction evidence="1">
        <text>D-glucose 6-phosphate = 1D-myo-inositol 3-phosphate</text>
        <dbReference type="Rhea" id="RHEA:10716"/>
        <dbReference type="ChEBI" id="CHEBI:58401"/>
        <dbReference type="ChEBI" id="CHEBI:61548"/>
        <dbReference type="EC" id="5.5.1.4"/>
    </reaction>
</comment>
<dbReference type="Pfam" id="PF07994">
    <property type="entry name" value="NAD_binding_5"/>
    <property type="match status" value="1"/>
</dbReference>